<evidence type="ECO:0000313" key="2">
    <source>
        <dbReference type="Proteomes" id="UP001215827"/>
    </source>
</evidence>
<dbReference type="RefSeq" id="WP_278017403.1">
    <property type="nucleotide sequence ID" value="NZ_CP121106.1"/>
</dbReference>
<dbReference type="PANTHER" id="PTHR12526">
    <property type="entry name" value="GLYCOSYLTRANSFERASE"/>
    <property type="match status" value="1"/>
</dbReference>
<gene>
    <name evidence="1" type="ORF">P7228_06525</name>
</gene>
<keyword evidence="1" id="KW-0328">Glycosyltransferase</keyword>
<dbReference type="EMBL" id="CP121106">
    <property type="protein sequence ID" value="WFL78713.1"/>
    <property type="molecule type" value="Genomic_DNA"/>
</dbReference>
<keyword evidence="2" id="KW-1185">Reference proteome</keyword>
<dbReference type="EC" id="2.4.-.-" evidence="1"/>
<dbReference type="GO" id="GO:0016757">
    <property type="term" value="F:glycosyltransferase activity"/>
    <property type="evidence" value="ECO:0007669"/>
    <property type="project" value="UniProtKB-KW"/>
</dbReference>
<sequence>MKSVLFIGPIPPPITGQALACEVFLKALDELHSVTLVNINKADLVSGGLSWSRIREILRLLREVRREARRADAVYFTITESILGNAKDILIFIACWRLLGKMVIHLHGGAGMIRLLNGPTGSLRLLNGFFLRRIASVVVLGKRLTKIYSGIVPEERLHVVENFAEDCFQISSGTLDRKFASDKPLSVLYLSNMIPEKGYLLLRDAALELERKLPGCTQVNFAGAFQSKAEEEKFLDSISSADNMKYHGVVNGDEKRTLLAEADILALPTFYPYEGQPICILEGYASGCAVLTTDHSGIFDVFEPGRNGWEVEKGSSESIIDALSECLARRDKVAKTGASNAQLARSRFTVDRYNRELVSLVCELLDHESNFAPEDSKKWP</sequence>
<dbReference type="Proteomes" id="UP001215827">
    <property type="component" value="Chromosome"/>
</dbReference>
<dbReference type="Gene3D" id="3.40.50.2000">
    <property type="entry name" value="Glycogen Phosphorylase B"/>
    <property type="match status" value="2"/>
</dbReference>
<keyword evidence="1" id="KW-0808">Transferase</keyword>
<dbReference type="SUPFAM" id="SSF53756">
    <property type="entry name" value="UDP-Glycosyltransferase/glycogen phosphorylase"/>
    <property type="match status" value="1"/>
</dbReference>
<proteinExistence type="predicted"/>
<evidence type="ECO:0000313" key="1">
    <source>
        <dbReference type="EMBL" id="WFL78713.1"/>
    </source>
</evidence>
<reference evidence="1 2" key="1">
    <citation type="submission" date="2023-03" db="EMBL/GenBank/DDBJ databases">
        <title>Altererythrobacter sp. CAU 1644 isolated from sand.</title>
        <authorList>
            <person name="Kim W."/>
        </authorList>
    </citation>
    <scope>NUCLEOTIDE SEQUENCE [LARGE SCALE GENOMIC DNA]</scope>
    <source>
        <strain evidence="1 2">CAU 1644</strain>
    </source>
</reference>
<dbReference type="CDD" id="cd03801">
    <property type="entry name" value="GT4_PimA-like"/>
    <property type="match status" value="1"/>
</dbReference>
<accession>A0ABY8FUN1</accession>
<dbReference type="Pfam" id="PF13692">
    <property type="entry name" value="Glyco_trans_1_4"/>
    <property type="match status" value="1"/>
</dbReference>
<name>A0ABY8FUN1_9SPHN</name>
<protein>
    <submittedName>
        <fullName evidence="1">Glycosyltransferase family 4 protein</fullName>
        <ecNumber evidence="1">2.4.-.-</ecNumber>
    </submittedName>
</protein>
<organism evidence="1 2">
    <name type="scientific">Altererythrobacter arenosus</name>
    <dbReference type="NCBI Taxonomy" id="3032592"/>
    <lineage>
        <taxon>Bacteria</taxon>
        <taxon>Pseudomonadati</taxon>
        <taxon>Pseudomonadota</taxon>
        <taxon>Alphaproteobacteria</taxon>
        <taxon>Sphingomonadales</taxon>
        <taxon>Erythrobacteraceae</taxon>
        <taxon>Altererythrobacter</taxon>
    </lineage>
</organism>